<dbReference type="AlphaFoldDB" id="A0A8J4U7G8"/>
<evidence type="ECO:0000256" key="1">
    <source>
        <dbReference type="ARBA" id="ARBA00022679"/>
    </source>
</evidence>
<name>A0A8J4U7G8_CLAMG</name>
<dbReference type="InterPro" id="IPR027417">
    <property type="entry name" value="P-loop_NTPase"/>
</dbReference>
<evidence type="ECO:0000256" key="3">
    <source>
        <dbReference type="PIRSR" id="PIRSR637359-1"/>
    </source>
</evidence>
<comment type="similarity">
    <text evidence="5">Belongs to the sulfotransferase 1 family.</text>
</comment>
<keyword evidence="2" id="KW-0325">Glycoprotein</keyword>
<dbReference type="GO" id="GO:0008467">
    <property type="term" value="F:[heparan sulfate]-glucosamine 3-sulfotransferase activity"/>
    <property type="evidence" value="ECO:0007669"/>
    <property type="project" value="TreeGrafter"/>
</dbReference>
<dbReference type="Proteomes" id="UP000727407">
    <property type="component" value="Unassembled WGS sequence"/>
</dbReference>
<evidence type="ECO:0000313" key="8">
    <source>
        <dbReference type="Proteomes" id="UP000727407"/>
    </source>
</evidence>
<keyword evidence="1 5" id="KW-0808">Transferase</keyword>
<dbReference type="PANTHER" id="PTHR10605">
    <property type="entry name" value="HEPARAN SULFATE SULFOTRANSFERASE"/>
    <property type="match status" value="1"/>
</dbReference>
<comment type="caution">
    <text evidence="7">The sequence shown here is derived from an EMBL/GenBank/DDBJ whole genome shotgun (WGS) entry which is preliminary data.</text>
</comment>
<evidence type="ECO:0000256" key="2">
    <source>
        <dbReference type="ARBA" id="ARBA00023180"/>
    </source>
</evidence>
<gene>
    <name evidence="7" type="ORF">DAT39_008442</name>
</gene>
<sequence length="113" mass="12836">MKTKPETAVDPFRDVYSKAHSRDLLNNENDLDGRADEWDESKAEIRSVEEEAAATGAYNATEMKKLPQAIIIGVKKGGTRALLEFLRVHPDIRAVGAEPHFFDRNYDKGLEWY</sequence>
<dbReference type="Pfam" id="PF00685">
    <property type="entry name" value="Sulfotransfer_1"/>
    <property type="match status" value="1"/>
</dbReference>
<accession>A0A8J4U7G8</accession>
<protein>
    <recommendedName>
        <fullName evidence="5">Sulfotransferase</fullName>
        <ecNumber evidence="5">2.8.2.-</ecNumber>
    </recommendedName>
</protein>
<evidence type="ECO:0000256" key="5">
    <source>
        <dbReference type="RuleBase" id="RU361155"/>
    </source>
</evidence>
<organism evidence="7 8">
    <name type="scientific">Clarias magur</name>
    <name type="common">Asian catfish</name>
    <name type="synonym">Macropteronotus magur</name>
    <dbReference type="NCBI Taxonomy" id="1594786"/>
    <lineage>
        <taxon>Eukaryota</taxon>
        <taxon>Metazoa</taxon>
        <taxon>Chordata</taxon>
        <taxon>Craniata</taxon>
        <taxon>Vertebrata</taxon>
        <taxon>Euteleostomi</taxon>
        <taxon>Actinopterygii</taxon>
        <taxon>Neopterygii</taxon>
        <taxon>Teleostei</taxon>
        <taxon>Ostariophysi</taxon>
        <taxon>Siluriformes</taxon>
        <taxon>Clariidae</taxon>
        <taxon>Clarias</taxon>
    </lineage>
</organism>
<dbReference type="EMBL" id="QNUK01000103">
    <property type="protein sequence ID" value="KAF5901828.1"/>
    <property type="molecule type" value="Genomic_DNA"/>
</dbReference>
<evidence type="ECO:0000256" key="4">
    <source>
        <dbReference type="PIRSR" id="PIRSR637359-2"/>
    </source>
</evidence>
<dbReference type="PANTHER" id="PTHR10605:SF7">
    <property type="entry name" value="HEPARAN SULFATE GLUCOSAMINE 3-O-SULFOTRANSFERASE 3B1"/>
    <property type="match status" value="1"/>
</dbReference>
<dbReference type="EC" id="2.8.2.-" evidence="5"/>
<evidence type="ECO:0000259" key="6">
    <source>
        <dbReference type="Pfam" id="PF00685"/>
    </source>
</evidence>
<dbReference type="SUPFAM" id="SSF52540">
    <property type="entry name" value="P-loop containing nucleoside triphosphate hydrolases"/>
    <property type="match status" value="1"/>
</dbReference>
<feature type="binding site" evidence="4">
    <location>
        <begin position="76"/>
        <end position="80"/>
    </location>
    <ligand>
        <name>3'-phosphoadenylyl sulfate</name>
        <dbReference type="ChEBI" id="CHEBI:58339"/>
    </ligand>
</feature>
<keyword evidence="8" id="KW-1185">Reference proteome</keyword>
<dbReference type="Gene3D" id="3.40.50.300">
    <property type="entry name" value="P-loop containing nucleotide triphosphate hydrolases"/>
    <property type="match status" value="1"/>
</dbReference>
<proteinExistence type="inferred from homology"/>
<evidence type="ECO:0000313" key="7">
    <source>
        <dbReference type="EMBL" id="KAF5901828.1"/>
    </source>
</evidence>
<dbReference type="InterPro" id="IPR000863">
    <property type="entry name" value="Sulfotransferase_dom"/>
</dbReference>
<dbReference type="InterPro" id="IPR037359">
    <property type="entry name" value="NST/OST"/>
</dbReference>
<reference evidence="7" key="1">
    <citation type="submission" date="2020-07" db="EMBL/GenBank/DDBJ databases">
        <title>Clarias magur genome sequencing, assembly and annotation.</title>
        <authorList>
            <person name="Kushwaha B."/>
            <person name="Kumar R."/>
            <person name="Das P."/>
            <person name="Joshi C.G."/>
            <person name="Kumar D."/>
            <person name="Nagpure N.S."/>
            <person name="Pandey M."/>
            <person name="Agarwal S."/>
            <person name="Srivastava S."/>
            <person name="Singh M."/>
            <person name="Sahoo L."/>
            <person name="Jayasankar P."/>
            <person name="Meher P.K."/>
            <person name="Koringa P.G."/>
            <person name="Iquebal M.A."/>
            <person name="Das S.P."/>
            <person name="Bit A."/>
            <person name="Patnaik S."/>
            <person name="Patel N."/>
            <person name="Shah T.M."/>
            <person name="Hinsu A."/>
            <person name="Jena J.K."/>
        </authorList>
    </citation>
    <scope>NUCLEOTIDE SEQUENCE</scope>
    <source>
        <strain evidence="7">CIFAMagur01</strain>
        <tissue evidence="7">Testis</tissue>
    </source>
</reference>
<dbReference type="OrthoDB" id="411451at2759"/>
<feature type="active site" description="For sulfotransferase activity" evidence="3">
    <location>
        <position position="76"/>
    </location>
</feature>
<feature type="non-terminal residue" evidence="7">
    <location>
        <position position="113"/>
    </location>
</feature>
<feature type="domain" description="Sulfotransferase" evidence="6">
    <location>
        <begin position="67"/>
        <end position="113"/>
    </location>
</feature>